<reference evidence="1 2" key="1">
    <citation type="submission" date="2015-09" db="EMBL/GenBank/DDBJ databases">
        <title>Sorangium comparison.</title>
        <authorList>
            <person name="Zaburannyi N."/>
            <person name="Bunk B."/>
            <person name="Overmann J."/>
            <person name="Mueller R."/>
        </authorList>
    </citation>
    <scope>NUCLEOTIDE SEQUENCE [LARGE SCALE GENOMIC DNA]</scope>
    <source>
        <strain evidence="1 2">So ce26</strain>
    </source>
</reference>
<accession>A0A2L0F5B2</accession>
<name>A0A2L0F5B2_SORCE</name>
<proteinExistence type="predicted"/>
<organism evidence="1 2">
    <name type="scientific">Sorangium cellulosum</name>
    <name type="common">Polyangium cellulosum</name>
    <dbReference type="NCBI Taxonomy" id="56"/>
    <lineage>
        <taxon>Bacteria</taxon>
        <taxon>Pseudomonadati</taxon>
        <taxon>Myxococcota</taxon>
        <taxon>Polyangia</taxon>
        <taxon>Polyangiales</taxon>
        <taxon>Polyangiaceae</taxon>
        <taxon>Sorangium</taxon>
    </lineage>
</organism>
<dbReference type="EMBL" id="CP012673">
    <property type="protein sequence ID" value="AUX46717.1"/>
    <property type="molecule type" value="Genomic_DNA"/>
</dbReference>
<gene>
    <name evidence="1" type="ORF">SOCE26_082260</name>
</gene>
<dbReference type="AlphaFoldDB" id="A0A2L0F5B2"/>
<sequence length="46" mass="4763">MIARSAHAGRSVRGRSAPIGEAFTVRRAIGVCLGLASLLVLATERA</sequence>
<evidence type="ECO:0000313" key="1">
    <source>
        <dbReference type="EMBL" id="AUX46717.1"/>
    </source>
</evidence>
<evidence type="ECO:0000313" key="2">
    <source>
        <dbReference type="Proteomes" id="UP000238348"/>
    </source>
</evidence>
<dbReference type="RefSeq" id="WP_159397781.1">
    <property type="nucleotide sequence ID" value="NZ_CP012673.1"/>
</dbReference>
<dbReference type="Proteomes" id="UP000238348">
    <property type="component" value="Chromosome"/>
</dbReference>
<protein>
    <submittedName>
        <fullName evidence="1">Uncharacterized protein</fullName>
    </submittedName>
</protein>